<evidence type="ECO:0000256" key="1">
    <source>
        <dbReference type="ARBA" id="ARBA00004123"/>
    </source>
</evidence>
<evidence type="ECO:0000256" key="6">
    <source>
        <dbReference type="ARBA" id="ARBA00023163"/>
    </source>
</evidence>
<evidence type="ECO:0000256" key="7">
    <source>
        <dbReference type="ARBA" id="ARBA00023242"/>
    </source>
</evidence>
<keyword evidence="11" id="KW-1185">Reference proteome</keyword>
<dbReference type="InterPro" id="IPR052202">
    <property type="entry name" value="Yeast_MetPath_Reg"/>
</dbReference>
<gene>
    <name evidence="10" type="ORF">UCRPC4_g02133</name>
</gene>
<evidence type="ECO:0000256" key="3">
    <source>
        <dbReference type="ARBA" id="ARBA00022833"/>
    </source>
</evidence>
<dbReference type="PROSITE" id="PS00463">
    <property type="entry name" value="ZN2_CY6_FUNGAL_1"/>
    <property type="match status" value="1"/>
</dbReference>
<dbReference type="CDD" id="cd12148">
    <property type="entry name" value="fungal_TF_MHR"/>
    <property type="match status" value="1"/>
</dbReference>
<keyword evidence="3" id="KW-0862">Zinc</keyword>
<dbReference type="GO" id="GO:0006351">
    <property type="term" value="P:DNA-templated transcription"/>
    <property type="evidence" value="ECO:0007669"/>
    <property type="project" value="InterPro"/>
</dbReference>
<evidence type="ECO:0000256" key="4">
    <source>
        <dbReference type="ARBA" id="ARBA00023015"/>
    </source>
</evidence>
<feature type="compositionally biased region" description="Low complexity" evidence="8">
    <location>
        <begin position="159"/>
        <end position="171"/>
    </location>
</feature>
<reference evidence="10 11" key="1">
    <citation type="submission" date="2015-05" db="EMBL/GenBank/DDBJ databases">
        <title>Distinctive expansion of gene families associated with plant cell wall degradation and secondary metabolism in the genomes of grapevine trunk pathogens.</title>
        <authorList>
            <person name="Lawrence D.P."/>
            <person name="Travadon R."/>
            <person name="Rolshausen P.E."/>
            <person name="Baumgartner K."/>
        </authorList>
    </citation>
    <scope>NUCLEOTIDE SEQUENCE [LARGE SCALE GENOMIC DNA]</scope>
    <source>
        <strain evidence="10">UCRPC4</strain>
    </source>
</reference>
<evidence type="ECO:0000313" key="10">
    <source>
        <dbReference type="EMBL" id="KKY25076.1"/>
    </source>
</evidence>
<dbReference type="EMBL" id="LCWF01000050">
    <property type="protein sequence ID" value="KKY25076.1"/>
    <property type="molecule type" value="Genomic_DNA"/>
</dbReference>
<feature type="region of interest" description="Disordered" evidence="8">
    <location>
        <begin position="114"/>
        <end position="139"/>
    </location>
</feature>
<accession>A0A0G2ESD6</accession>
<dbReference type="SUPFAM" id="SSF57701">
    <property type="entry name" value="Zn2/Cys6 DNA-binding domain"/>
    <property type="match status" value="1"/>
</dbReference>
<sequence>MEQSLHRFRLAASPVRQSRPPPDGKISTTQISKKRKLDQEDQNSMSLPACERCRRLKKRCSKSLPKCDTCIRAGRQCSFAFPPPEGSTRVDLEARIRLLSHHLDRTIHEGRDKVVTSPSENEVPLTPSVPCPEYPRSTQSIPTLEEHAGYANAGGAALTSGGRDSTSTSGRPAQSLESSESDLRVVQLPATVARSSNRRVNDTVAHRFVDAYFRHVHRAYPFMNKSKILSEEREVIDSTTDLPDTLFLIMAIGCTTLERAGRLPGDSSSSTFNIDSGRIVQGSLVRPSIRAIETLVLLSLWSLFDPEASVWTTVGVLTRQAIMMGLSRNVTDKTLSSTDIELRHRLSWSIFVLDRMVSCSVGLPVGFKDTNMDVPLVGITVEEFAKPERDRLVTDLQTCRHVIQLRQLEETVLEKVHLINHCNATAYSRRDKRVIADNIRSQIDNWYSQACLVSPTLPDTSNVPFHSSVSWLSARYYNLLILLYCPSQFNQDDALITSLEMLKFVQQFIRSSHILLQQRQLPLNWITLYRLVPVCLILLWCFGDGRGNYDDQKKAFTIEHEVTVCSGILDAFPRRWAAARRQSRIFGQFTALMAGYRTYIASVMANQPIVTPLTPTPSLRDSDHAWLLKIRSEAGLMTRELFGNASAYEYLASLIEGPIEARKGEVPVKNAASASFQFFDPVQNWDDIDLVADFL</sequence>
<dbReference type="SMART" id="SM00066">
    <property type="entry name" value="GAL4"/>
    <property type="match status" value="1"/>
</dbReference>
<dbReference type="Pfam" id="PF00172">
    <property type="entry name" value="Zn_clus"/>
    <property type="match status" value="1"/>
</dbReference>
<evidence type="ECO:0000256" key="5">
    <source>
        <dbReference type="ARBA" id="ARBA00023125"/>
    </source>
</evidence>
<dbReference type="GO" id="GO:0000981">
    <property type="term" value="F:DNA-binding transcription factor activity, RNA polymerase II-specific"/>
    <property type="evidence" value="ECO:0007669"/>
    <property type="project" value="InterPro"/>
</dbReference>
<dbReference type="InterPro" id="IPR001138">
    <property type="entry name" value="Zn2Cys6_DnaBD"/>
</dbReference>
<dbReference type="GO" id="GO:0008270">
    <property type="term" value="F:zinc ion binding"/>
    <property type="evidence" value="ECO:0007669"/>
    <property type="project" value="InterPro"/>
</dbReference>
<name>A0A0G2ESD6_PHACM</name>
<keyword evidence="6" id="KW-0804">Transcription</keyword>
<dbReference type="GO" id="GO:0045944">
    <property type="term" value="P:positive regulation of transcription by RNA polymerase II"/>
    <property type="evidence" value="ECO:0007669"/>
    <property type="project" value="TreeGrafter"/>
</dbReference>
<dbReference type="OrthoDB" id="25921at2759"/>
<reference evidence="10 11" key="2">
    <citation type="submission" date="2015-05" db="EMBL/GenBank/DDBJ databases">
        <authorList>
            <person name="Morales-Cruz A."/>
            <person name="Amrine K.C."/>
            <person name="Cantu D."/>
        </authorList>
    </citation>
    <scope>NUCLEOTIDE SEQUENCE [LARGE SCALE GENOMIC DNA]</scope>
    <source>
        <strain evidence="10">UCRPC4</strain>
    </source>
</reference>
<feature type="region of interest" description="Disordered" evidence="8">
    <location>
        <begin position="154"/>
        <end position="182"/>
    </location>
</feature>
<feature type="region of interest" description="Disordered" evidence="8">
    <location>
        <begin position="1"/>
        <end position="44"/>
    </location>
</feature>
<comment type="subcellular location">
    <subcellularLocation>
        <location evidence="1">Nucleus</location>
    </subcellularLocation>
</comment>
<dbReference type="Pfam" id="PF04082">
    <property type="entry name" value="Fungal_trans"/>
    <property type="match status" value="1"/>
</dbReference>
<evidence type="ECO:0000256" key="8">
    <source>
        <dbReference type="SAM" id="MobiDB-lite"/>
    </source>
</evidence>
<dbReference type="InterPro" id="IPR036864">
    <property type="entry name" value="Zn2-C6_fun-type_DNA-bd_sf"/>
</dbReference>
<dbReference type="PANTHER" id="PTHR47782">
    <property type="entry name" value="ZN(II)2CYS6 TRANSCRIPTION FACTOR (EUROFUNG)-RELATED"/>
    <property type="match status" value="1"/>
</dbReference>
<dbReference type="PANTHER" id="PTHR47782:SF7">
    <property type="entry name" value="PROTEIN STB5"/>
    <property type="match status" value="1"/>
</dbReference>
<comment type="caution">
    <text evidence="10">The sequence shown here is derived from an EMBL/GenBank/DDBJ whole genome shotgun (WGS) entry which is preliminary data.</text>
</comment>
<protein>
    <submittedName>
        <fullName evidence="10">Putative fungal specific transcription factor domain-containing protein</fullName>
    </submittedName>
</protein>
<dbReference type="GO" id="GO:0043565">
    <property type="term" value="F:sequence-specific DNA binding"/>
    <property type="evidence" value="ECO:0007669"/>
    <property type="project" value="TreeGrafter"/>
</dbReference>
<proteinExistence type="predicted"/>
<feature type="domain" description="Zn(2)-C6 fungal-type" evidence="9">
    <location>
        <begin position="49"/>
        <end position="79"/>
    </location>
</feature>
<organism evidence="10 11">
    <name type="scientific">Phaeomoniella chlamydospora</name>
    <name type="common">Phaeoacremonium chlamydosporum</name>
    <dbReference type="NCBI Taxonomy" id="158046"/>
    <lineage>
        <taxon>Eukaryota</taxon>
        <taxon>Fungi</taxon>
        <taxon>Dikarya</taxon>
        <taxon>Ascomycota</taxon>
        <taxon>Pezizomycotina</taxon>
        <taxon>Eurotiomycetes</taxon>
        <taxon>Chaetothyriomycetidae</taxon>
        <taxon>Phaeomoniellales</taxon>
        <taxon>Phaeomoniellaceae</taxon>
        <taxon>Phaeomoniella</taxon>
    </lineage>
</organism>
<dbReference type="SMART" id="SM00906">
    <property type="entry name" value="Fungal_trans"/>
    <property type="match status" value="1"/>
</dbReference>
<keyword evidence="7" id="KW-0539">Nucleus</keyword>
<dbReference type="CDD" id="cd00067">
    <property type="entry name" value="GAL4"/>
    <property type="match status" value="1"/>
</dbReference>
<keyword evidence="4" id="KW-0805">Transcription regulation</keyword>
<keyword evidence="5" id="KW-0238">DNA-binding</keyword>
<dbReference type="AlphaFoldDB" id="A0A0G2ESD6"/>
<dbReference type="Proteomes" id="UP000053317">
    <property type="component" value="Unassembled WGS sequence"/>
</dbReference>
<keyword evidence="2" id="KW-0479">Metal-binding</keyword>
<dbReference type="Gene3D" id="4.10.240.10">
    <property type="entry name" value="Zn(2)-C6 fungal-type DNA-binding domain"/>
    <property type="match status" value="1"/>
</dbReference>
<evidence type="ECO:0000259" key="9">
    <source>
        <dbReference type="PROSITE" id="PS50048"/>
    </source>
</evidence>
<dbReference type="GO" id="GO:0005634">
    <property type="term" value="C:nucleus"/>
    <property type="evidence" value="ECO:0007669"/>
    <property type="project" value="UniProtKB-SubCell"/>
</dbReference>
<evidence type="ECO:0000313" key="11">
    <source>
        <dbReference type="Proteomes" id="UP000053317"/>
    </source>
</evidence>
<dbReference type="InterPro" id="IPR007219">
    <property type="entry name" value="XnlR_reg_dom"/>
</dbReference>
<evidence type="ECO:0000256" key="2">
    <source>
        <dbReference type="ARBA" id="ARBA00022723"/>
    </source>
</evidence>
<dbReference type="PROSITE" id="PS50048">
    <property type="entry name" value="ZN2_CY6_FUNGAL_2"/>
    <property type="match status" value="1"/>
</dbReference>